<dbReference type="Gene3D" id="3.30.540.10">
    <property type="entry name" value="Fructose-1,6-Bisphosphatase, subunit A, domain 1"/>
    <property type="match status" value="1"/>
</dbReference>
<evidence type="ECO:0000259" key="8">
    <source>
        <dbReference type="Pfam" id="PF00316"/>
    </source>
</evidence>
<dbReference type="GO" id="GO:0006094">
    <property type="term" value="P:gluconeogenesis"/>
    <property type="evidence" value="ECO:0007669"/>
    <property type="project" value="TreeGrafter"/>
</dbReference>
<evidence type="ECO:0000256" key="6">
    <source>
        <dbReference type="ARBA" id="ARBA00022842"/>
    </source>
</evidence>
<dbReference type="GO" id="GO:0005737">
    <property type="term" value="C:cytoplasm"/>
    <property type="evidence" value="ECO:0007669"/>
    <property type="project" value="TreeGrafter"/>
</dbReference>
<dbReference type="AlphaFoldDB" id="A0A086SXY4"/>
<dbReference type="STRING" id="857340.A0A086SXY4"/>
<accession>A0A086SXY4</accession>
<feature type="domain" description="Fructose-1-6-bisphosphatase class I N-terminal" evidence="8">
    <location>
        <begin position="31"/>
        <end position="175"/>
    </location>
</feature>
<sequence length="340" mass="35554">MADSFAGSPALQAHLESLLPEDTRPQLRTSVIPSLLSAIADVSHTLRISQHVALAGSSNEFGDDQLNVDVSAEKHIRSALAGCAAVATASSEEDPVERSVGAARGRENGVGGERYTVAFDPLDGSSIIGPNWTVGTIVGVWDGETALGQSPREKQIAAILGVFGPRTTAVVAIRIPGSEPSCFELGLGGAGDGGTPPTWQLIRPNVQLARAPYKTRYFSPANLRSASEDPRYMSLVTERISKRYTLRYSGGLVPDVVHALCKGHGLYVSPVTAGSGAKLRKLYELLPVALIVECAGGKAVDSMDGRIILGEAPLGSTDERGGLVCGNEDEVEEAVSALLG</sequence>
<keyword evidence="7" id="KW-0119">Carbohydrate metabolism</keyword>
<dbReference type="GO" id="GO:0030388">
    <property type="term" value="P:fructose 1,6-bisphosphate metabolic process"/>
    <property type="evidence" value="ECO:0007669"/>
    <property type="project" value="TreeGrafter"/>
</dbReference>
<comment type="caution">
    <text evidence="10">The sequence shown here is derived from an EMBL/GenBank/DDBJ whole genome shotgun (WGS) entry which is preliminary data.</text>
</comment>
<dbReference type="Gene3D" id="3.40.190.80">
    <property type="match status" value="1"/>
</dbReference>
<keyword evidence="5" id="KW-0378">Hydrolase</keyword>
<dbReference type="InterPro" id="IPR000146">
    <property type="entry name" value="FBPase_class-1"/>
</dbReference>
<dbReference type="PANTHER" id="PTHR11556">
    <property type="entry name" value="FRUCTOSE-1,6-BISPHOSPHATASE-RELATED"/>
    <property type="match status" value="1"/>
</dbReference>
<name>A0A086SXY4_HAPC1</name>
<dbReference type="InterPro" id="IPR020548">
    <property type="entry name" value="Fructose_bisphosphatase_AS"/>
</dbReference>
<reference evidence="11" key="1">
    <citation type="journal article" date="2014" name="Genome Announc.">
        <title>Genome sequence and annotation of Acremonium chrysogenum, producer of the beta-lactam antibiotic cephalosporin C.</title>
        <authorList>
            <person name="Terfehr D."/>
            <person name="Dahlmann T.A."/>
            <person name="Specht T."/>
            <person name="Zadra I."/>
            <person name="Kuernsteiner H."/>
            <person name="Kueck U."/>
        </authorList>
    </citation>
    <scope>NUCLEOTIDE SEQUENCE [LARGE SCALE GENOMIC DNA]</scope>
    <source>
        <strain evidence="11">ATCC 11550 / CBS 779.69 / DSM 880 / IAM 14645 / JCM 23072 / IMI 49137</strain>
    </source>
</reference>
<proteinExistence type="inferred from homology"/>
<comment type="pathway">
    <text evidence="2">Carbohydrate biosynthesis; Calvin cycle.</text>
</comment>
<dbReference type="Proteomes" id="UP000029964">
    <property type="component" value="Unassembled WGS sequence"/>
</dbReference>
<evidence type="ECO:0000256" key="1">
    <source>
        <dbReference type="ARBA" id="ARBA00001946"/>
    </source>
</evidence>
<dbReference type="HOGENOM" id="CLU_039977_3_0_1"/>
<feature type="domain" description="Fructose-1-6-bisphosphatase class 1 C-terminal" evidence="9">
    <location>
        <begin position="213"/>
        <end position="336"/>
    </location>
</feature>
<dbReference type="GO" id="GO:0042132">
    <property type="term" value="F:fructose 1,6-bisphosphate 1-phosphatase activity"/>
    <property type="evidence" value="ECO:0007669"/>
    <property type="project" value="TreeGrafter"/>
</dbReference>
<keyword evidence="11" id="KW-1185">Reference proteome</keyword>
<dbReference type="OrthoDB" id="3886144at2759"/>
<protein>
    <submittedName>
        <fullName evidence="10">Sedoheptulose-1,7-bisphosphatase-like protein</fullName>
    </submittedName>
</protein>
<dbReference type="SUPFAM" id="SSF56655">
    <property type="entry name" value="Carbohydrate phosphatase"/>
    <property type="match status" value="1"/>
</dbReference>
<evidence type="ECO:0000256" key="3">
    <source>
        <dbReference type="ARBA" id="ARBA00010941"/>
    </source>
</evidence>
<dbReference type="InterPro" id="IPR033391">
    <property type="entry name" value="FBPase_N"/>
</dbReference>
<evidence type="ECO:0000256" key="7">
    <source>
        <dbReference type="ARBA" id="ARBA00023277"/>
    </source>
</evidence>
<evidence type="ECO:0000256" key="2">
    <source>
        <dbReference type="ARBA" id="ARBA00005215"/>
    </source>
</evidence>
<dbReference type="GO" id="GO:0046872">
    <property type="term" value="F:metal ion binding"/>
    <property type="evidence" value="ECO:0007669"/>
    <property type="project" value="UniProtKB-KW"/>
</dbReference>
<dbReference type="InterPro" id="IPR044015">
    <property type="entry name" value="FBPase_C_dom"/>
</dbReference>
<dbReference type="GO" id="GO:0006000">
    <property type="term" value="P:fructose metabolic process"/>
    <property type="evidence" value="ECO:0007669"/>
    <property type="project" value="TreeGrafter"/>
</dbReference>
<keyword evidence="4" id="KW-0479">Metal-binding</keyword>
<dbReference type="GO" id="GO:0005986">
    <property type="term" value="P:sucrose biosynthetic process"/>
    <property type="evidence" value="ECO:0007669"/>
    <property type="project" value="TreeGrafter"/>
</dbReference>
<dbReference type="PIRSF" id="PIRSF000904">
    <property type="entry name" value="FBPtase_SBPase"/>
    <property type="match status" value="1"/>
</dbReference>
<gene>
    <name evidence="10" type="ORF">ACRE_072790</name>
</gene>
<dbReference type="EMBL" id="JPKY01000108">
    <property type="protein sequence ID" value="KFH41966.1"/>
    <property type="molecule type" value="Genomic_DNA"/>
</dbReference>
<organism evidence="10 11">
    <name type="scientific">Hapsidospora chrysogenum (strain ATCC 11550 / CBS 779.69 / DSM 880 / IAM 14645 / JCM 23072 / IMI 49137)</name>
    <name type="common">Acremonium chrysogenum</name>
    <dbReference type="NCBI Taxonomy" id="857340"/>
    <lineage>
        <taxon>Eukaryota</taxon>
        <taxon>Fungi</taxon>
        <taxon>Dikarya</taxon>
        <taxon>Ascomycota</taxon>
        <taxon>Pezizomycotina</taxon>
        <taxon>Sordariomycetes</taxon>
        <taxon>Hypocreomycetidae</taxon>
        <taxon>Hypocreales</taxon>
        <taxon>Bionectriaceae</taxon>
        <taxon>Hapsidospora</taxon>
    </lineage>
</organism>
<evidence type="ECO:0000256" key="5">
    <source>
        <dbReference type="ARBA" id="ARBA00022801"/>
    </source>
</evidence>
<comment type="similarity">
    <text evidence="3">Belongs to the FBPase class 1 family.</text>
</comment>
<evidence type="ECO:0000256" key="4">
    <source>
        <dbReference type="ARBA" id="ARBA00022723"/>
    </source>
</evidence>
<dbReference type="PANTHER" id="PTHR11556:SF35">
    <property type="entry name" value="SEDOHEPTULOSE-1,7-BISPHOSPHATASE, CHLOROPLASTIC"/>
    <property type="match status" value="1"/>
</dbReference>
<keyword evidence="6" id="KW-0460">Magnesium</keyword>
<comment type="cofactor">
    <cofactor evidence="1">
        <name>Mg(2+)</name>
        <dbReference type="ChEBI" id="CHEBI:18420"/>
    </cofactor>
</comment>
<dbReference type="PRINTS" id="PR01958">
    <property type="entry name" value="S17BPHPHTASE"/>
</dbReference>
<dbReference type="InterPro" id="IPR023079">
    <property type="entry name" value="SBPase"/>
</dbReference>
<dbReference type="Pfam" id="PF18913">
    <property type="entry name" value="FBPase_C"/>
    <property type="match status" value="1"/>
</dbReference>
<evidence type="ECO:0000313" key="11">
    <source>
        <dbReference type="Proteomes" id="UP000029964"/>
    </source>
</evidence>
<dbReference type="Pfam" id="PF00316">
    <property type="entry name" value="FBPase"/>
    <property type="match status" value="1"/>
</dbReference>
<evidence type="ECO:0000259" key="9">
    <source>
        <dbReference type="Pfam" id="PF18913"/>
    </source>
</evidence>
<dbReference type="GO" id="GO:0006002">
    <property type="term" value="P:fructose 6-phosphate metabolic process"/>
    <property type="evidence" value="ECO:0007669"/>
    <property type="project" value="TreeGrafter"/>
</dbReference>
<evidence type="ECO:0000313" key="10">
    <source>
        <dbReference type="EMBL" id="KFH41966.1"/>
    </source>
</evidence>
<dbReference type="PROSITE" id="PS00124">
    <property type="entry name" value="FBPASE"/>
    <property type="match status" value="1"/>
</dbReference>